<dbReference type="Proteomes" id="UP001589654">
    <property type="component" value="Unassembled WGS sequence"/>
</dbReference>
<evidence type="ECO:0000256" key="1">
    <source>
        <dbReference type="SAM" id="Phobius"/>
    </source>
</evidence>
<feature type="transmembrane region" description="Helical" evidence="1">
    <location>
        <begin position="91"/>
        <end position="107"/>
    </location>
</feature>
<keyword evidence="3" id="KW-1185">Reference proteome</keyword>
<dbReference type="PANTHER" id="PTHR36974">
    <property type="entry name" value="MEMBRANE PROTEIN-RELATED"/>
    <property type="match status" value="1"/>
</dbReference>
<proteinExistence type="predicted"/>
<protein>
    <recommendedName>
        <fullName evidence="4">DoxX family membrane protein</fullName>
    </recommendedName>
</protein>
<name>A0ABV5J9B0_9BACT</name>
<comment type="caution">
    <text evidence="2">The sequence shown here is derived from an EMBL/GenBank/DDBJ whole genome shotgun (WGS) entry which is preliminary data.</text>
</comment>
<accession>A0ABV5J9B0</accession>
<evidence type="ECO:0008006" key="4">
    <source>
        <dbReference type="Google" id="ProtNLM"/>
    </source>
</evidence>
<feature type="transmembrane region" description="Helical" evidence="1">
    <location>
        <begin position="67"/>
        <end position="84"/>
    </location>
</feature>
<organism evidence="2 3">
    <name type="scientific">Echinicola jeungdonensis</name>
    <dbReference type="NCBI Taxonomy" id="709343"/>
    <lineage>
        <taxon>Bacteria</taxon>
        <taxon>Pseudomonadati</taxon>
        <taxon>Bacteroidota</taxon>
        <taxon>Cytophagia</taxon>
        <taxon>Cytophagales</taxon>
        <taxon>Cyclobacteriaceae</taxon>
        <taxon>Echinicola</taxon>
    </lineage>
</organism>
<evidence type="ECO:0000313" key="2">
    <source>
        <dbReference type="EMBL" id="MFB9212705.1"/>
    </source>
</evidence>
<keyword evidence="1" id="KW-0812">Transmembrane</keyword>
<keyword evidence="1" id="KW-1133">Transmembrane helix</keyword>
<dbReference type="PANTHER" id="PTHR36974:SF1">
    <property type="entry name" value="DOXX FAMILY MEMBRANE PROTEIN"/>
    <property type="match status" value="1"/>
</dbReference>
<feature type="transmembrane region" description="Helical" evidence="1">
    <location>
        <begin position="6"/>
        <end position="22"/>
    </location>
</feature>
<sequence>MKPFFVLLSIFLLLIFFQWLRNKRVNWALAGRIAISGMLAFTSMGHFMFTEGMAKMIPEPVPMKIPIIWMTGILELAAAIGLHLKNWRKTTSWLLILFFILILPANINAAMENLNFQSGANDGPGTVYLWFRIPFQLLLIFWVYFFSLRPEIDKKKLPVKTD</sequence>
<dbReference type="EMBL" id="JBHMEW010000063">
    <property type="protein sequence ID" value="MFB9212705.1"/>
    <property type="molecule type" value="Genomic_DNA"/>
</dbReference>
<evidence type="ECO:0000313" key="3">
    <source>
        <dbReference type="Proteomes" id="UP001589654"/>
    </source>
</evidence>
<gene>
    <name evidence="2" type="ORF">ACFFUR_12895</name>
</gene>
<feature type="transmembrane region" description="Helical" evidence="1">
    <location>
        <begin position="29"/>
        <end position="47"/>
    </location>
</feature>
<dbReference type="RefSeq" id="WP_290247522.1">
    <property type="nucleotide sequence ID" value="NZ_JAUFQT010000001.1"/>
</dbReference>
<feature type="transmembrane region" description="Helical" evidence="1">
    <location>
        <begin position="127"/>
        <end position="146"/>
    </location>
</feature>
<reference evidence="2 3" key="1">
    <citation type="submission" date="2024-09" db="EMBL/GenBank/DDBJ databases">
        <authorList>
            <person name="Sun Q."/>
            <person name="Mori K."/>
        </authorList>
    </citation>
    <scope>NUCLEOTIDE SEQUENCE [LARGE SCALE GENOMIC DNA]</scope>
    <source>
        <strain evidence="2 3">CECT 7682</strain>
    </source>
</reference>
<keyword evidence="1" id="KW-0472">Membrane</keyword>